<evidence type="ECO:0000313" key="11">
    <source>
        <dbReference type="Proteomes" id="UP000039865"/>
    </source>
</evidence>
<evidence type="ECO:0000256" key="7">
    <source>
        <dbReference type="SAM" id="MobiDB-lite"/>
    </source>
</evidence>
<dbReference type="InterPro" id="IPR009030">
    <property type="entry name" value="Growth_fac_rcpt_cys_sf"/>
</dbReference>
<evidence type="ECO:0000259" key="9">
    <source>
        <dbReference type="SMART" id="SM00181"/>
    </source>
</evidence>
<feature type="transmembrane region" description="Helical" evidence="8">
    <location>
        <begin position="1240"/>
        <end position="1263"/>
    </location>
</feature>
<evidence type="ECO:0000256" key="3">
    <source>
        <dbReference type="ARBA" id="ARBA00022737"/>
    </source>
</evidence>
<dbReference type="NCBIfam" id="TIGR02232">
    <property type="entry name" value="myxo_disulf_rpt"/>
    <property type="match status" value="1"/>
</dbReference>
<keyword evidence="8" id="KW-1133">Transmembrane helix</keyword>
<feature type="domain" description="EGF-like" evidence="9">
    <location>
        <begin position="411"/>
        <end position="457"/>
    </location>
</feature>
<feature type="transmembrane region" description="Helical" evidence="8">
    <location>
        <begin position="1058"/>
        <end position="1079"/>
    </location>
</feature>
<feature type="domain" description="EGF-like" evidence="9">
    <location>
        <begin position="458"/>
        <end position="490"/>
    </location>
</feature>
<name>A0A077ZZC7_STYLE</name>
<evidence type="ECO:0000256" key="2">
    <source>
        <dbReference type="ARBA" id="ARBA00022729"/>
    </source>
</evidence>
<dbReference type="SMART" id="SM00261">
    <property type="entry name" value="FU"/>
    <property type="match status" value="9"/>
</dbReference>
<keyword evidence="6" id="KW-0326">Glycosidase</keyword>
<dbReference type="PANTHER" id="PTHR15332">
    <property type="entry name" value="PROPROTEIN CONVERTASE SUBTILISIN_KEXIN TYPE 5-LIKE"/>
    <property type="match status" value="1"/>
</dbReference>
<keyword evidence="8" id="KW-0812">Transmembrane</keyword>
<dbReference type="InterPro" id="IPR013320">
    <property type="entry name" value="ConA-like_dom_sf"/>
</dbReference>
<feature type="transmembrane region" description="Helical" evidence="8">
    <location>
        <begin position="1091"/>
        <end position="1110"/>
    </location>
</feature>
<keyword evidence="3" id="KW-0677">Repeat</keyword>
<feature type="transmembrane region" description="Helical" evidence="8">
    <location>
        <begin position="1381"/>
        <end position="1405"/>
    </location>
</feature>
<dbReference type="Proteomes" id="UP000039865">
    <property type="component" value="Unassembled WGS sequence"/>
</dbReference>
<evidence type="ECO:0000256" key="6">
    <source>
        <dbReference type="ARBA" id="ARBA00023295"/>
    </source>
</evidence>
<dbReference type="Gene3D" id="2.10.220.10">
    <property type="entry name" value="Hormone Receptor, Insulin-like Growth Factor Receptor 1, Chain A, domain 2"/>
    <property type="match status" value="5"/>
</dbReference>
<dbReference type="CDD" id="cd00064">
    <property type="entry name" value="FU"/>
    <property type="match status" value="8"/>
</dbReference>
<feature type="domain" description="EGF-like" evidence="9">
    <location>
        <begin position="579"/>
        <end position="620"/>
    </location>
</feature>
<feature type="transmembrane region" description="Helical" evidence="8">
    <location>
        <begin position="1204"/>
        <end position="1228"/>
    </location>
</feature>
<dbReference type="InParanoid" id="A0A077ZZC7"/>
<feature type="domain" description="EGF-like" evidence="9">
    <location>
        <begin position="523"/>
        <end position="554"/>
    </location>
</feature>
<dbReference type="SMART" id="SM00181">
    <property type="entry name" value="EGF"/>
    <property type="match status" value="6"/>
</dbReference>
<dbReference type="SUPFAM" id="SSF49899">
    <property type="entry name" value="Concanavalin A-like lectins/glucanases"/>
    <property type="match status" value="1"/>
</dbReference>
<keyword evidence="8" id="KW-0472">Membrane</keyword>
<comment type="similarity">
    <text evidence="1">Belongs to the Nth/MutY family.</text>
</comment>
<feature type="compositionally biased region" description="Low complexity" evidence="7">
    <location>
        <begin position="1607"/>
        <end position="1621"/>
    </location>
</feature>
<organism evidence="10 11">
    <name type="scientific">Stylonychia lemnae</name>
    <name type="common">Ciliate</name>
    <dbReference type="NCBI Taxonomy" id="5949"/>
    <lineage>
        <taxon>Eukaryota</taxon>
        <taxon>Sar</taxon>
        <taxon>Alveolata</taxon>
        <taxon>Ciliophora</taxon>
        <taxon>Intramacronucleata</taxon>
        <taxon>Spirotrichea</taxon>
        <taxon>Stichotrichia</taxon>
        <taxon>Sporadotrichida</taxon>
        <taxon>Oxytrichidae</taxon>
        <taxon>Stylonychinae</taxon>
        <taxon>Stylonychia</taxon>
    </lineage>
</organism>
<accession>A0A077ZZC7</accession>
<feature type="transmembrane region" description="Helical" evidence="8">
    <location>
        <begin position="1346"/>
        <end position="1369"/>
    </location>
</feature>
<keyword evidence="5" id="KW-1015">Disulfide bond</keyword>
<dbReference type="InterPro" id="IPR011936">
    <property type="entry name" value="Myxo_disulph_rpt"/>
</dbReference>
<feature type="domain" description="EGF-like" evidence="9">
    <location>
        <begin position="628"/>
        <end position="671"/>
    </location>
</feature>
<gene>
    <name evidence="10" type="primary">Contig6067.g6497</name>
    <name evidence="10" type="ORF">STYLEM_3926</name>
</gene>
<evidence type="ECO:0000256" key="1">
    <source>
        <dbReference type="ARBA" id="ARBA00008343"/>
    </source>
</evidence>
<feature type="domain" description="EGF-like" evidence="9">
    <location>
        <begin position="824"/>
        <end position="855"/>
    </location>
</feature>
<feature type="region of interest" description="Disordered" evidence="7">
    <location>
        <begin position="1600"/>
        <end position="1639"/>
    </location>
</feature>
<reference evidence="10 11" key="1">
    <citation type="submission" date="2014-06" db="EMBL/GenBank/DDBJ databases">
        <authorList>
            <person name="Swart Estienne"/>
        </authorList>
    </citation>
    <scope>NUCLEOTIDE SEQUENCE [LARGE SCALE GENOMIC DNA]</scope>
    <source>
        <strain evidence="10 11">130c</strain>
    </source>
</reference>
<evidence type="ECO:0000256" key="5">
    <source>
        <dbReference type="ARBA" id="ARBA00023157"/>
    </source>
</evidence>
<evidence type="ECO:0000313" key="10">
    <source>
        <dbReference type="EMBL" id="CDW74942.1"/>
    </source>
</evidence>
<sequence length="1699" mass="193467">MEGWQLLSVSFDSSQSNTAKIMIRLRNLNEQIGKSEMISNMIWNDQNPYKQDIYLGASCNYQDRRYEHGGMFTISRLYIWKSMANVQSSSDSVFDKFFFRQNGVATPICIGAIPCNYCVVNYPMPISYSVQLTCTLDNPQDSLYYIARWDFDEDPGDNQYVKDLSVYQRHLMKGDPNEIESYEPYRLFGQGYLFQGIKSLYTTSAPQLNMLPQFTIEMWLRKYQDYQYSGSNPFITPIEISDLQYGNTQFKMMLSESSRQVYLYFENQHNFQFNFPGLFNSTRWYFVSVSIATYYNVFNQYGYYIYGKVQVDKNVTKLIDRDNNPYLSFQRESKMKFSYERSVAYKYLRIYGYSKIENETKYDIADSSQCSNIGNQPPCLFCPGSIKKCISICNESQYGDNCDKCHPFCGNCKGPLKSDCTICPRNVTPSMITYSETFGNCSCISGYYYNITYDTCEQCDSNCRTCFGPTQSQCMSCAPSKIFYPNTTCVNSCSDPLVVQGSINGFYMQVEYLGGNLQQICLKCHPFCTQCFGGLSTQCSKCLFGYLLQGTSCIDSCPDGKYPDFANSACSVCNIQCKTCNGPSFSNCLTCKSPSDYQQNGICQAKCDDGYYPDSNRICQVCNVACDKCTNKFTSTCSQCSLGYFLQWQSSTCQDNCPAGYYGDDVTNSCLICHYSCKACSGYGPDTCTICAEGYLRRGAFCVEQCANSEYIVNGQCVSCDSKCSTCYGTGDDQCYSCNENILTTIGYFKFGTSCLVSCPLGYFQDNILKTCIKCNPRCLTCLSEAFCTSCIDGPYQLNNGECTFFTCLDTQYRVIKPQIACYECDQSCLTCQGKSQFDCISCRPKNLLVAQQCLTCYEQPGMTEPVDDSINGCVEICGDGFNYGYYKCDDGNMINGDGCSSTCFIEEGFNCTAGTKTSPSICMDNRNPTPTISFVTVSNLLIIQFDEEVSLKEELNTNNLLITINGQQGPYKFDWQLQDQYKTSEPVQIIGIQLMFYQSLKGDQKEQVQIEFQNTNTYQDATGNGMVTYSIKAYLNKYDYIDPETKAKLESAGDTSMLATFGAVAINLAISLVFGGSISAMWTMVNTIQLISLLPLCNINYPAISVLVFQKMLGSHGESTIIPNLFYDKLVGRSNSQIQIEPPLNTRFLVYGWPISNFLYLSGRKILIWTLIIFAYPLVWYMKRRYADKHKICRLWKKVEQKFRYTLLLRGVIMSYVSMYLAFILGIFQMNLTTMENTISAFAAIAFGIILTYLPILLMNILQRNYEKIKTEKFMLCYSTVVKEVDLSHPIRYMYYPVFLLRRALFAISLVLFANSPFNQIIFMSVTSGVMIIYVVIIRPQKDKVMIVMTALGEGLILFLHLFSIVFLDEDLPEDKANSYGWLLIIIVGFYILSNWILIVTITLRQLRQQFKDNKHQKEIAKQKAQEDVEYKKWKKKKQIRLRLNKEQNKFVMIEQLEEATNIRNSMNSIDNYGGGNYYRGSSYTNTYQLDQSYGTIPIDSPGLFHNPENFTQMQLERGQHTGFKLYHNEPCETYQSNFTERSFMSNSKRELKRDFSSNSRSGEFNILGIFLQYLAILDTSPQAKLLRPASKFFIRQASDQEHSSNDNSISANSNNPSGNELSGKSSQDKDNEEESSKIMENANRDLNLQAPSMMNVQQFMVIEQPSPNQQDPQLPSLGNRKQDYTQTDYEQDSVNSN</sequence>
<dbReference type="InterPro" id="IPR004035">
    <property type="entry name" value="Endouclease-III_FeS-bd_BS"/>
</dbReference>
<feature type="compositionally biased region" description="Basic and acidic residues" evidence="7">
    <location>
        <begin position="1628"/>
        <end position="1639"/>
    </location>
</feature>
<dbReference type="PANTHER" id="PTHR15332:SF175">
    <property type="entry name" value="PROPROTEIN CONVERTASE SUBTILISIN_KEXIN TYPE 5-LIKE"/>
    <property type="match status" value="1"/>
</dbReference>
<proteinExistence type="inferred from homology"/>
<feature type="transmembrane region" description="Helical" evidence="8">
    <location>
        <begin position="1321"/>
        <end position="1339"/>
    </location>
</feature>
<feature type="transmembrane region" description="Helical" evidence="8">
    <location>
        <begin position="1167"/>
        <end position="1183"/>
    </location>
</feature>
<dbReference type="PROSITE" id="PS00764">
    <property type="entry name" value="ENDONUCLEASE_III_1"/>
    <property type="match status" value="1"/>
</dbReference>
<evidence type="ECO:0000256" key="8">
    <source>
        <dbReference type="SAM" id="Phobius"/>
    </source>
</evidence>
<evidence type="ECO:0000256" key="4">
    <source>
        <dbReference type="ARBA" id="ARBA00022801"/>
    </source>
</evidence>
<dbReference type="GO" id="GO:0016798">
    <property type="term" value="F:hydrolase activity, acting on glycosyl bonds"/>
    <property type="evidence" value="ECO:0007669"/>
    <property type="project" value="UniProtKB-KW"/>
</dbReference>
<dbReference type="InterPro" id="IPR000742">
    <property type="entry name" value="EGF"/>
</dbReference>
<dbReference type="EMBL" id="CCKQ01003802">
    <property type="protein sequence ID" value="CDW74942.1"/>
    <property type="molecule type" value="Genomic_DNA"/>
</dbReference>
<feature type="compositionally biased region" description="Polar residues" evidence="7">
    <location>
        <begin position="1686"/>
        <end position="1699"/>
    </location>
</feature>
<keyword evidence="2" id="KW-0732">Signal</keyword>
<dbReference type="SUPFAM" id="SSF57184">
    <property type="entry name" value="Growth factor receptor domain"/>
    <property type="match status" value="3"/>
</dbReference>
<keyword evidence="11" id="KW-1185">Reference proteome</keyword>
<dbReference type="OrthoDB" id="292663at2759"/>
<protein>
    <submittedName>
        <fullName evidence="10">Fu domain containing protein</fullName>
    </submittedName>
</protein>
<keyword evidence="4" id="KW-0378">Hydrolase</keyword>
<feature type="region of interest" description="Disordered" evidence="7">
    <location>
        <begin position="1658"/>
        <end position="1699"/>
    </location>
</feature>
<dbReference type="InterPro" id="IPR006212">
    <property type="entry name" value="Furin_repeat"/>
</dbReference>
<feature type="transmembrane region" description="Helical" evidence="8">
    <location>
        <begin position="1294"/>
        <end position="1315"/>
    </location>
</feature>